<dbReference type="CDD" id="cd01614">
    <property type="entry name" value="EutN_CcmL"/>
    <property type="match status" value="1"/>
</dbReference>
<dbReference type="RefSeq" id="WP_229343710.1">
    <property type="nucleotide sequence ID" value="NZ_JAJFAT010000002.1"/>
</dbReference>
<reference evidence="4 5" key="1">
    <citation type="submission" date="2021-10" db="EMBL/GenBank/DDBJ databases">
        <authorList>
            <person name="Grouzdev D.S."/>
            <person name="Pantiukh K.S."/>
            <person name="Krutkina M.S."/>
        </authorList>
    </citation>
    <scope>NUCLEOTIDE SEQUENCE [LARGE SCALE GENOMIC DNA]</scope>
    <source>
        <strain evidence="4 5">Z-7514</strain>
    </source>
</reference>
<dbReference type="PROSITE" id="PS51932">
    <property type="entry name" value="BMV"/>
    <property type="match status" value="1"/>
</dbReference>
<dbReference type="Pfam" id="PF03319">
    <property type="entry name" value="EutN_CcmL"/>
    <property type="match status" value="1"/>
</dbReference>
<comment type="subcellular location">
    <subcellularLocation>
        <location evidence="1">Carboxysome</location>
    </subcellularLocation>
</comment>
<dbReference type="SUPFAM" id="SSF159133">
    <property type="entry name" value="EutN/CcmL-like"/>
    <property type="match status" value="1"/>
</dbReference>
<evidence type="ECO:0000313" key="4">
    <source>
        <dbReference type="EMBL" id="MCC3144149.1"/>
    </source>
</evidence>
<proteinExistence type="predicted"/>
<keyword evidence="3" id="KW-1283">Bacterial microcompartment</keyword>
<evidence type="ECO:0000256" key="2">
    <source>
        <dbReference type="ARBA" id="ARBA00023669"/>
    </source>
</evidence>
<keyword evidence="5" id="KW-1185">Reference proteome</keyword>
<protein>
    <submittedName>
        <fullName evidence="4">EutN/CcmL family microcompartment protein</fullName>
    </submittedName>
</protein>
<keyword evidence="2" id="KW-1282">Carboxysome</keyword>
<evidence type="ECO:0000256" key="1">
    <source>
        <dbReference type="ARBA" id="ARBA00023587"/>
    </source>
</evidence>
<gene>
    <name evidence="4" type="ORF">LJ207_02305</name>
</gene>
<dbReference type="AlphaFoldDB" id="A0AAW4WXL5"/>
<evidence type="ECO:0000313" key="5">
    <source>
        <dbReference type="Proteomes" id="UP001199296"/>
    </source>
</evidence>
<evidence type="ECO:0000256" key="3">
    <source>
        <dbReference type="ARBA" id="ARBA00024446"/>
    </source>
</evidence>
<organism evidence="4 5">
    <name type="scientific">Halanaerobium polyolivorans</name>
    <dbReference type="NCBI Taxonomy" id="2886943"/>
    <lineage>
        <taxon>Bacteria</taxon>
        <taxon>Bacillati</taxon>
        <taxon>Bacillota</taxon>
        <taxon>Clostridia</taxon>
        <taxon>Halanaerobiales</taxon>
        <taxon>Halanaerobiaceae</taxon>
        <taxon>Halanaerobium</taxon>
    </lineage>
</organism>
<name>A0AAW4WXL5_9FIRM</name>
<dbReference type="InterPro" id="IPR036677">
    <property type="entry name" value="EutN_CcmL_sf"/>
</dbReference>
<accession>A0AAW4WXL5</accession>
<dbReference type="Proteomes" id="UP001199296">
    <property type="component" value="Unassembled WGS sequence"/>
</dbReference>
<dbReference type="Gene3D" id="2.40.50.220">
    <property type="entry name" value="EutN/Ccml"/>
    <property type="match status" value="1"/>
</dbReference>
<sequence>MFSAKVVGNVVATQKDQGLVGTKLLIVCPLYEEFKKEKCLIAVDSVGAGIGELVLVASGSGARKTNHFEGSPIDLAIVGIIDEIELDESSF</sequence>
<dbReference type="EMBL" id="JAJFAT010000002">
    <property type="protein sequence ID" value="MCC3144149.1"/>
    <property type="molecule type" value="Genomic_DNA"/>
</dbReference>
<dbReference type="PANTHER" id="PTHR36539">
    <property type="entry name" value="ETHANOLAMINE UTILIZATION PROTEIN EUTN"/>
    <property type="match status" value="1"/>
</dbReference>
<dbReference type="PANTHER" id="PTHR36539:SF1">
    <property type="entry name" value="BACTERIAL MICROCOMPARTMENT SHELL VERTEX PROTEIN EUTN"/>
    <property type="match status" value="1"/>
</dbReference>
<comment type="caution">
    <text evidence="4">The sequence shown here is derived from an EMBL/GenBank/DDBJ whole genome shotgun (WGS) entry which is preliminary data.</text>
</comment>
<dbReference type="GO" id="GO:0031470">
    <property type="term" value="C:carboxysome"/>
    <property type="evidence" value="ECO:0007669"/>
    <property type="project" value="UniProtKB-SubCell"/>
</dbReference>
<dbReference type="InterPro" id="IPR004992">
    <property type="entry name" value="EutN_CcmL"/>
</dbReference>